<evidence type="ECO:0000256" key="2">
    <source>
        <dbReference type="ARBA" id="ARBA00004922"/>
    </source>
</evidence>
<comment type="caution">
    <text evidence="9">Lacks conserved residue(s) required for the propagation of feature annotation.</text>
</comment>
<evidence type="ECO:0000256" key="7">
    <source>
        <dbReference type="ARBA" id="ARBA00023136"/>
    </source>
</evidence>
<dbReference type="GeneID" id="24921498"/>
<dbReference type="Proteomes" id="UP000008312">
    <property type="component" value="Unassembled WGS sequence"/>
</dbReference>
<dbReference type="OrthoDB" id="9979195at2759"/>
<accession>D8M9P3</accession>
<protein>
    <recommendedName>
        <fullName evidence="9">Protein RFT1 homolog</fullName>
    </recommendedName>
</protein>
<feature type="transmembrane region" description="Helical" evidence="9">
    <location>
        <begin position="343"/>
        <end position="367"/>
    </location>
</feature>
<proteinExistence type="inferred from homology"/>
<keyword evidence="4 9" id="KW-0812">Transmembrane</keyword>
<feature type="transmembrane region" description="Helical" evidence="9">
    <location>
        <begin position="388"/>
        <end position="406"/>
    </location>
</feature>
<dbReference type="GO" id="GO:0006488">
    <property type="term" value="P:dolichol-linked oligosaccharide biosynthetic process"/>
    <property type="evidence" value="ECO:0007669"/>
    <property type="project" value="InterPro"/>
</dbReference>
<feature type="transmembrane region" description="Helical" evidence="9">
    <location>
        <begin position="44"/>
        <end position="62"/>
    </location>
</feature>
<comment type="similarity">
    <text evidence="3 9">Belongs to the RFT1 family.</text>
</comment>
<feature type="transmembrane region" description="Helical" evidence="9">
    <location>
        <begin position="474"/>
        <end position="495"/>
    </location>
</feature>
<dbReference type="Pfam" id="PF04506">
    <property type="entry name" value="Rft-1"/>
    <property type="match status" value="1"/>
</dbReference>
<dbReference type="EMBL" id="FN668689">
    <property type="protein sequence ID" value="CBK24782.2"/>
    <property type="molecule type" value="Genomic_DNA"/>
</dbReference>
<organism evidence="10">
    <name type="scientific">Blastocystis hominis</name>
    <dbReference type="NCBI Taxonomy" id="12968"/>
    <lineage>
        <taxon>Eukaryota</taxon>
        <taxon>Sar</taxon>
        <taxon>Stramenopiles</taxon>
        <taxon>Bigyra</taxon>
        <taxon>Opalozoa</taxon>
        <taxon>Opalinata</taxon>
        <taxon>Blastocystidae</taxon>
        <taxon>Blastocystis</taxon>
    </lineage>
</organism>
<evidence type="ECO:0000313" key="10">
    <source>
        <dbReference type="EMBL" id="CBK24782.2"/>
    </source>
</evidence>
<evidence type="ECO:0000256" key="4">
    <source>
        <dbReference type="ARBA" id="ARBA00022692"/>
    </source>
</evidence>
<evidence type="ECO:0000256" key="9">
    <source>
        <dbReference type="RuleBase" id="RU365067"/>
    </source>
</evidence>
<dbReference type="InterPro" id="IPR007594">
    <property type="entry name" value="RFT1"/>
</dbReference>
<dbReference type="AlphaFoldDB" id="D8M9P3"/>
<evidence type="ECO:0000256" key="6">
    <source>
        <dbReference type="ARBA" id="ARBA00022989"/>
    </source>
</evidence>
<dbReference type="GO" id="GO:0034203">
    <property type="term" value="P:glycolipid translocation"/>
    <property type="evidence" value="ECO:0007669"/>
    <property type="project" value="TreeGrafter"/>
</dbReference>
<feature type="transmembrane region" description="Helical" evidence="9">
    <location>
        <begin position="21"/>
        <end position="38"/>
    </location>
</feature>
<name>D8M9P3_BLAHO</name>
<feature type="transmembrane region" description="Helical" evidence="9">
    <location>
        <begin position="442"/>
        <end position="462"/>
    </location>
</feature>
<keyword evidence="7 9" id="KW-0472">Membrane</keyword>
<dbReference type="InParanoid" id="D8M9P3"/>
<dbReference type="OMA" id="WPGKLFG"/>
<evidence type="ECO:0000256" key="1">
    <source>
        <dbReference type="ARBA" id="ARBA00004477"/>
    </source>
</evidence>
<comment type="function">
    <text evidence="8 9">Intramembrane glycolipid transporter that operates in the biosynthetic pathway of dolichol-linked oligosaccharides, the glycan precursors employed in protein asparagine (N)-glycosylation. The sequential addition of sugars to dolichol pyrophosphate produces dolichol-linked oligosaccharides containing fourteen sugars, including two GlcNAcs, nine mannoses and three glucoses. Once assembled, the oligosaccharide is transferred from the lipid to nascent proteins by oligosaccharyltransferases. The assembly of dolichol-linked oligosaccharides begins on the cytosolic side of the endoplasmic reticulum membrane and finishes in its lumen. RFT1 could mediate the translocation of the cytosolically oriented intermediate DolPP-GlcNAc2Man5, produced by ALG11, into the ER lumen where dolichol-linked oligosaccharides assembly continues. However, the intramembrane lipid transporter activity could not be confirmed in vitro.</text>
</comment>
<dbReference type="GO" id="GO:0005789">
    <property type="term" value="C:endoplasmic reticulum membrane"/>
    <property type="evidence" value="ECO:0007669"/>
    <property type="project" value="UniProtKB-SubCell"/>
</dbReference>
<sequence length="518" mass="57863">MQDSVLNRIARSAGLNMVIQVLNRLFSFLINAILIRFVSIELIGVVNVRLSLFATTVVFLSREPIRKACLDKGKEEWSKVNQLVWLAVPTGVVISIVTSLIWLYVLPDPQVAFYKQSIFVFALSSIIALCSEVGYVLTQMTLHTNVKVFVESTSLSIRSITNCILLCLFPSLGLKGFCIGEFVYALCFPLLYAVQIERLLHNPETSSSLPIKSFAELLPSFTLPTDSSKVLLLFFRQSLLKQLLTEGERYILSFSSISMHDQGVFDIVNNLGSLFARFLFQPLEEGFYLYFSREGNRTGTKNQTILHVCLLLLRCLSYFGCIVIGFGYPYASVLLFLYGGHQLATSIAVTLLRVYCVYVLFLGLNGISEAFFMATAEPSRLERYNFDMILFSIAFVLAARICTPFLGSVGYIVANIVNMGCRCIHHFGYLSQYAEKPVIRDIAVAPVWLVYEIGVCAILGYLETFFKPFSMRSVLFFVGIGACAGISVLLVMWLVDSASIQAARTIFSKETKPAAKLE</sequence>
<dbReference type="RefSeq" id="XP_012898830.1">
    <property type="nucleotide sequence ID" value="XM_013043376.1"/>
</dbReference>
<feature type="transmembrane region" description="Helical" evidence="9">
    <location>
        <begin position="305"/>
        <end position="331"/>
    </location>
</feature>
<dbReference type="PANTHER" id="PTHR13117:SF5">
    <property type="entry name" value="PROTEIN RFT1 HOMOLOG"/>
    <property type="match status" value="1"/>
</dbReference>
<comment type="pathway">
    <text evidence="2">Protein modification; protein glycosylation.</text>
</comment>
<keyword evidence="11" id="KW-1185">Reference proteome</keyword>
<feature type="transmembrane region" description="Helical" evidence="9">
    <location>
        <begin position="117"/>
        <end position="137"/>
    </location>
</feature>
<feature type="transmembrane region" description="Helical" evidence="9">
    <location>
        <begin position="83"/>
        <end position="105"/>
    </location>
</feature>
<dbReference type="PANTHER" id="PTHR13117">
    <property type="entry name" value="ENDOPLASMIC RETICULUM MULTISPAN TRANSMEMBRANE PROTEIN-RELATED"/>
    <property type="match status" value="1"/>
</dbReference>
<evidence type="ECO:0000256" key="8">
    <source>
        <dbReference type="ARBA" id="ARBA00045912"/>
    </source>
</evidence>
<evidence type="ECO:0000256" key="5">
    <source>
        <dbReference type="ARBA" id="ARBA00022824"/>
    </source>
</evidence>
<evidence type="ECO:0000256" key="3">
    <source>
        <dbReference type="ARBA" id="ARBA00010288"/>
    </source>
</evidence>
<reference evidence="10" key="1">
    <citation type="submission" date="2010-02" db="EMBL/GenBank/DDBJ databases">
        <title>Sequencing and annotation of the Blastocystis hominis genome.</title>
        <authorList>
            <person name="Wincker P."/>
        </authorList>
    </citation>
    <scope>NUCLEOTIDE SEQUENCE</scope>
    <source>
        <strain evidence="10">Singapore isolate B</strain>
    </source>
</reference>
<evidence type="ECO:0000313" key="11">
    <source>
        <dbReference type="Proteomes" id="UP000008312"/>
    </source>
</evidence>
<comment type="subcellular location">
    <subcellularLocation>
        <location evidence="1 9">Endoplasmic reticulum membrane</location>
        <topology evidence="1 9">Multi-pass membrane protein</topology>
    </subcellularLocation>
</comment>
<gene>
    <name evidence="10" type="ORF">GSBLH_T00004473001</name>
</gene>
<keyword evidence="5" id="KW-0256">Endoplasmic reticulum</keyword>
<keyword evidence="6 9" id="KW-1133">Transmembrane helix</keyword>